<comment type="subcellular location">
    <subcellularLocation>
        <location evidence="1">Cytoplasm</location>
    </subcellularLocation>
</comment>
<name>A0ABS7T7W7_9GAMM</name>
<dbReference type="InterPro" id="IPR018201">
    <property type="entry name" value="Ketoacyl_synth_AS"/>
</dbReference>
<protein>
    <recommendedName>
        <fullName evidence="13">3-oxoacyl-[acyl-carrier-protein] synthase 1</fullName>
        <ecNumber evidence="5">2.3.1.41</ecNumber>
    </recommendedName>
    <alternativeName>
        <fullName evidence="14">3-oxoacyl-[acyl-carrier-protein] synthase I</fullName>
    </alternativeName>
    <alternativeName>
        <fullName evidence="15">Beta-ketoacyl-ACP synthase I</fullName>
    </alternativeName>
</protein>
<evidence type="ECO:0000256" key="13">
    <source>
        <dbReference type="ARBA" id="ARBA00039450"/>
    </source>
</evidence>
<dbReference type="CDD" id="cd00834">
    <property type="entry name" value="KAS_I_II"/>
    <property type="match status" value="1"/>
</dbReference>
<dbReference type="PROSITE" id="PS52004">
    <property type="entry name" value="KS3_2"/>
    <property type="match status" value="1"/>
</dbReference>
<keyword evidence="10" id="KW-0443">Lipid metabolism</keyword>
<evidence type="ECO:0000256" key="15">
    <source>
        <dbReference type="ARBA" id="ARBA00042143"/>
    </source>
</evidence>
<dbReference type="PANTHER" id="PTHR11712:SF306">
    <property type="entry name" value="3-OXOACYL-[ACYL-CARRIER-PROTEIN] SYNTHASE 1"/>
    <property type="match status" value="1"/>
</dbReference>
<keyword evidence="8 18" id="KW-0808">Transferase</keyword>
<sequence length="411" mass="42681">MGVQAGRRVVVTGMGLVSCLGNDRGSVTESLRAGRSGITFVPEYAELGLRSHVAGAPKIDLAEQIDRKLKRFMGDAAGYAYVAMRDAIADAGLDEEQVRSTRTGLIAGSGGGSPQWQTETADLLRNKGVRKVGPYMVPRTMGSTVSAALSTAFGIRGLSYSISAACATSAHCIGAAADLIRLGRKDVMFAGGGEELHWAMTAQFDAMGALSSKHNDTPATASRPYDVDRDGFVIAGGGGMLVLEDYERAKARGADIIAELVGYGVTSDGVDMVAPSGEGAVRCMKMALEGLDGNRVGAIDYLNTHGTSTPVGDVVELAAVREVFGQEVPPLSSTKALSGHSLGAASVHEAIYCLLMMQGGFAAGSANIEVLDPKAEGFPILRESREMQLGTVMSNSFGFGGTNATLVFSAV</sequence>
<dbReference type="SUPFAM" id="SSF53901">
    <property type="entry name" value="Thiolase-like"/>
    <property type="match status" value="2"/>
</dbReference>
<evidence type="ECO:0000256" key="3">
    <source>
        <dbReference type="ARBA" id="ARBA00008467"/>
    </source>
</evidence>
<comment type="caution">
    <text evidence="20">The sequence shown here is derived from an EMBL/GenBank/DDBJ whole genome shotgun (WGS) entry which is preliminary data.</text>
</comment>
<evidence type="ECO:0000256" key="10">
    <source>
        <dbReference type="ARBA" id="ARBA00023098"/>
    </source>
</evidence>
<keyword evidence="7" id="KW-0444">Lipid biosynthesis</keyword>
<comment type="pathway">
    <text evidence="2">Lipid metabolism; fatty acid biosynthesis.</text>
</comment>
<dbReference type="PROSITE" id="PS51257">
    <property type="entry name" value="PROKAR_LIPOPROTEIN"/>
    <property type="match status" value="1"/>
</dbReference>
<dbReference type="EC" id="2.3.1.41" evidence="5"/>
<evidence type="ECO:0000256" key="14">
    <source>
        <dbReference type="ARBA" id="ARBA00041620"/>
    </source>
</evidence>
<evidence type="ECO:0000256" key="7">
    <source>
        <dbReference type="ARBA" id="ARBA00022516"/>
    </source>
</evidence>
<keyword evidence="21" id="KW-1185">Reference proteome</keyword>
<dbReference type="InterPro" id="IPR014030">
    <property type="entry name" value="Ketoacyl_synth_N"/>
</dbReference>
<dbReference type="RefSeq" id="WP_223676421.1">
    <property type="nucleotide sequence ID" value="NZ_JAINZW010000004.1"/>
</dbReference>
<evidence type="ECO:0000256" key="1">
    <source>
        <dbReference type="ARBA" id="ARBA00004496"/>
    </source>
</evidence>
<comment type="catalytic activity">
    <reaction evidence="17">
        <text>a fatty acyl-[ACP] + malonyl-[ACP] + H(+) = a 3-oxoacyl-[ACP] + holo-[ACP] + CO2</text>
        <dbReference type="Rhea" id="RHEA:22836"/>
        <dbReference type="Rhea" id="RHEA-COMP:9623"/>
        <dbReference type="Rhea" id="RHEA-COMP:9685"/>
        <dbReference type="Rhea" id="RHEA-COMP:9916"/>
        <dbReference type="Rhea" id="RHEA-COMP:14125"/>
        <dbReference type="ChEBI" id="CHEBI:15378"/>
        <dbReference type="ChEBI" id="CHEBI:16526"/>
        <dbReference type="ChEBI" id="CHEBI:64479"/>
        <dbReference type="ChEBI" id="CHEBI:78449"/>
        <dbReference type="ChEBI" id="CHEBI:78776"/>
        <dbReference type="ChEBI" id="CHEBI:138651"/>
        <dbReference type="EC" id="2.3.1.41"/>
    </reaction>
    <physiologicalReaction direction="left-to-right" evidence="17">
        <dbReference type="Rhea" id="RHEA:22837"/>
    </physiologicalReaction>
</comment>
<keyword evidence="12 20" id="KW-0012">Acyltransferase</keyword>
<comment type="catalytic activity">
    <reaction evidence="16">
        <text>(3Z)-decenoyl-[ACP] + malonyl-[ACP] + H(+) = 3-oxo-(5Z)-dodecenoyl-[ACP] + holo-[ACP] + CO2</text>
        <dbReference type="Rhea" id="RHEA:54940"/>
        <dbReference type="Rhea" id="RHEA-COMP:9623"/>
        <dbReference type="Rhea" id="RHEA-COMP:9685"/>
        <dbReference type="Rhea" id="RHEA-COMP:9927"/>
        <dbReference type="Rhea" id="RHEA-COMP:14042"/>
        <dbReference type="ChEBI" id="CHEBI:15378"/>
        <dbReference type="ChEBI" id="CHEBI:16526"/>
        <dbReference type="ChEBI" id="CHEBI:64479"/>
        <dbReference type="ChEBI" id="CHEBI:78449"/>
        <dbReference type="ChEBI" id="CHEBI:78798"/>
        <dbReference type="ChEBI" id="CHEBI:138410"/>
    </reaction>
    <physiologicalReaction direction="left-to-right" evidence="16">
        <dbReference type="Rhea" id="RHEA:54941"/>
    </physiologicalReaction>
</comment>
<evidence type="ECO:0000256" key="17">
    <source>
        <dbReference type="ARBA" id="ARBA00048506"/>
    </source>
</evidence>
<dbReference type="PROSITE" id="PS00606">
    <property type="entry name" value="KS3_1"/>
    <property type="match status" value="1"/>
</dbReference>
<evidence type="ECO:0000256" key="16">
    <source>
        <dbReference type="ARBA" id="ARBA00048121"/>
    </source>
</evidence>
<dbReference type="InterPro" id="IPR014031">
    <property type="entry name" value="Ketoacyl_synth_C"/>
</dbReference>
<dbReference type="InterPro" id="IPR016039">
    <property type="entry name" value="Thiolase-like"/>
</dbReference>
<accession>A0ABS7T7W7</accession>
<dbReference type="PANTHER" id="PTHR11712">
    <property type="entry name" value="POLYKETIDE SYNTHASE-RELATED"/>
    <property type="match status" value="1"/>
</dbReference>
<evidence type="ECO:0000256" key="4">
    <source>
        <dbReference type="ARBA" id="ARBA00011738"/>
    </source>
</evidence>
<dbReference type="InterPro" id="IPR000794">
    <property type="entry name" value="Beta-ketoacyl_synthase"/>
</dbReference>
<keyword evidence="6" id="KW-0963">Cytoplasm</keyword>
<comment type="similarity">
    <text evidence="3 18">Belongs to the thiolase-like superfamily. Beta-ketoacyl-ACP synthases family.</text>
</comment>
<reference evidence="20 21" key="1">
    <citation type="submission" date="2021-09" db="EMBL/GenBank/DDBJ databases">
        <title>Lysobacter sp. 13A isolated from the river sediment.</title>
        <authorList>
            <person name="Liu H."/>
            <person name="Li S."/>
            <person name="Mao S."/>
        </authorList>
    </citation>
    <scope>NUCLEOTIDE SEQUENCE [LARGE SCALE GENOMIC DNA]</scope>
    <source>
        <strain evidence="20 21">13A</strain>
    </source>
</reference>
<dbReference type="NCBIfam" id="NF005935">
    <property type="entry name" value="PRK07967.1"/>
    <property type="match status" value="1"/>
</dbReference>
<dbReference type="Pfam" id="PF00109">
    <property type="entry name" value="ketoacyl-synt"/>
    <property type="match status" value="1"/>
</dbReference>
<comment type="subunit">
    <text evidence="4">Homodimer.</text>
</comment>
<evidence type="ECO:0000256" key="11">
    <source>
        <dbReference type="ARBA" id="ARBA00023160"/>
    </source>
</evidence>
<dbReference type="SMART" id="SM00825">
    <property type="entry name" value="PKS_KS"/>
    <property type="match status" value="1"/>
</dbReference>
<evidence type="ECO:0000256" key="9">
    <source>
        <dbReference type="ARBA" id="ARBA00022832"/>
    </source>
</evidence>
<keyword evidence="11" id="KW-0275">Fatty acid biosynthesis</keyword>
<dbReference type="EMBL" id="JAINZW010000004">
    <property type="protein sequence ID" value="MBZ4039986.1"/>
    <property type="molecule type" value="Genomic_DNA"/>
</dbReference>
<evidence type="ECO:0000313" key="21">
    <source>
        <dbReference type="Proteomes" id="UP001430954"/>
    </source>
</evidence>
<evidence type="ECO:0000256" key="12">
    <source>
        <dbReference type="ARBA" id="ARBA00023315"/>
    </source>
</evidence>
<evidence type="ECO:0000256" key="18">
    <source>
        <dbReference type="RuleBase" id="RU003694"/>
    </source>
</evidence>
<evidence type="ECO:0000256" key="6">
    <source>
        <dbReference type="ARBA" id="ARBA00022490"/>
    </source>
</evidence>
<organism evidence="20 21">
    <name type="scientific">Novilysobacter selenitireducens</name>
    <dbReference type="NCBI Taxonomy" id="2872639"/>
    <lineage>
        <taxon>Bacteria</taxon>
        <taxon>Pseudomonadati</taxon>
        <taxon>Pseudomonadota</taxon>
        <taxon>Gammaproteobacteria</taxon>
        <taxon>Lysobacterales</taxon>
        <taxon>Lysobacteraceae</taxon>
        <taxon>Novilysobacter</taxon>
    </lineage>
</organism>
<keyword evidence="9" id="KW-0276">Fatty acid metabolism</keyword>
<gene>
    <name evidence="20" type="primary">fabB</name>
    <name evidence="20" type="ORF">K6753_10645</name>
</gene>
<dbReference type="Proteomes" id="UP001430954">
    <property type="component" value="Unassembled WGS sequence"/>
</dbReference>
<feature type="domain" description="Ketosynthase family 3 (KS3)" evidence="19">
    <location>
        <begin position="6"/>
        <end position="410"/>
    </location>
</feature>
<evidence type="ECO:0000259" key="19">
    <source>
        <dbReference type="PROSITE" id="PS52004"/>
    </source>
</evidence>
<dbReference type="GO" id="GO:0004315">
    <property type="term" value="F:3-oxoacyl-[acyl-carrier-protein] synthase activity"/>
    <property type="evidence" value="ECO:0007669"/>
    <property type="project" value="UniProtKB-EC"/>
</dbReference>
<evidence type="ECO:0000313" key="20">
    <source>
        <dbReference type="EMBL" id="MBZ4039986.1"/>
    </source>
</evidence>
<dbReference type="Pfam" id="PF02801">
    <property type="entry name" value="Ketoacyl-synt_C"/>
    <property type="match status" value="1"/>
</dbReference>
<proteinExistence type="inferred from homology"/>
<evidence type="ECO:0000256" key="2">
    <source>
        <dbReference type="ARBA" id="ARBA00005194"/>
    </source>
</evidence>
<dbReference type="Gene3D" id="3.40.47.10">
    <property type="match status" value="2"/>
</dbReference>
<dbReference type="InterPro" id="IPR020841">
    <property type="entry name" value="PKS_Beta-ketoAc_synthase_dom"/>
</dbReference>
<evidence type="ECO:0000256" key="5">
    <source>
        <dbReference type="ARBA" id="ARBA00013191"/>
    </source>
</evidence>
<evidence type="ECO:0000256" key="8">
    <source>
        <dbReference type="ARBA" id="ARBA00022679"/>
    </source>
</evidence>